<dbReference type="Proteomes" id="UP000592780">
    <property type="component" value="Unassembled WGS sequence"/>
</dbReference>
<accession>A0A7W8V0Q8</accession>
<keyword evidence="2 5" id="KW-0808">Transferase</keyword>
<dbReference type="PANTHER" id="PTHR10545:SF29">
    <property type="entry name" value="GH14572P-RELATED"/>
    <property type="match status" value="1"/>
</dbReference>
<comment type="similarity">
    <text evidence="1">Belongs to the acetyltransferase family.</text>
</comment>
<proteinExistence type="inferred from homology"/>
<dbReference type="InterPro" id="IPR000182">
    <property type="entry name" value="GNAT_dom"/>
</dbReference>
<dbReference type="PANTHER" id="PTHR10545">
    <property type="entry name" value="DIAMINE N-ACETYLTRANSFERASE"/>
    <property type="match status" value="1"/>
</dbReference>
<organism evidence="5 6">
    <name type="scientific">Paraburkholderia atlantica</name>
    <dbReference type="NCBI Taxonomy" id="2654982"/>
    <lineage>
        <taxon>Bacteria</taxon>
        <taxon>Pseudomonadati</taxon>
        <taxon>Pseudomonadota</taxon>
        <taxon>Betaproteobacteria</taxon>
        <taxon>Burkholderiales</taxon>
        <taxon>Burkholderiaceae</taxon>
        <taxon>Paraburkholderia</taxon>
    </lineage>
</organism>
<evidence type="ECO:0000259" key="4">
    <source>
        <dbReference type="PROSITE" id="PS51186"/>
    </source>
</evidence>
<evidence type="ECO:0000256" key="2">
    <source>
        <dbReference type="ARBA" id="ARBA00022679"/>
    </source>
</evidence>
<dbReference type="SUPFAM" id="SSF55729">
    <property type="entry name" value="Acyl-CoA N-acyltransferases (Nat)"/>
    <property type="match status" value="1"/>
</dbReference>
<dbReference type="InterPro" id="IPR016181">
    <property type="entry name" value="Acyl_CoA_acyltransferase"/>
</dbReference>
<dbReference type="PROSITE" id="PS51186">
    <property type="entry name" value="GNAT"/>
    <property type="match status" value="1"/>
</dbReference>
<comment type="caution">
    <text evidence="5">The sequence shown here is derived from an EMBL/GenBank/DDBJ whole genome shotgun (WGS) entry which is preliminary data.</text>
</comment>
<name>A0A7W8V0Q8_PARAM</name>
<gene>
    <name evidence="5" type="ORF">HDG40_001101</name>
</gene>
<keyword evidence="3" id="KW-0012">Acyltransferase</keyword>
<feature type="domain" description="N-acetyltransferase" evidence="4">
    <location>
        <begin position="22"/>
        <end position="177"/>
    </location>
</feature>
<dbReference type="Pfam" id="PF00583">
    <property type="entry name" value="Acetyltransf_1"/>
    <property type="match status" value="1"/>
</dbReference>
<evidence type="ECO:0000256" key="1">
    <source>
        <dbReference type="ARBA" id="ARBA00008694"/>
    </source>
</evidence>
<keyword evidence="6" id="KW-1185">Reference proteome</keyword>
<dbReference type="Gene3D" id="3.40.630.30">
    <property type="match status" value="1"/>
</dbReference>
<dbReference type="CDD" id="cd04301">
    <property type="entry name" value="NAT_SF"/>
    <property type="match status" value="1"/>
</dbReference>
<evidence type="ECO:0000313" key="6">
    <source>
        <dbReference type="Proteomes" id="UP000592780"/>
    </source>
</evidence>
<protein>
    <submittedName>
        <fullName evidence="5">GNAT superfamily N-acetyltransferase</fullName>
    </submittedName>
</protein>
<reference evidence="5 6" key="1">
    <citation type="submission" date="2020-08" db="EMBL/GenBank/DDBJ databases">
        <title>Genomic Encyclopedia of Type Strains, Phase IV (KMG-V): Genome sequencing to study the core and pangenomes of soil and plant-associated prokaryotes.</title>
        <authorList>
            <person name="Whitman W."/>
        </authorList>
    </citation>
    <scope>NUCLEOTIDE SEQUENCE [LARGE SCALE GENOMIC DNA]</scope>
    <source>
        <strain evidence="5 6">JPY158</strain>
    </source>
</reference>
<dbReference type="FunFam" id="3.40.630.30:FF:000064">
    <property type="entry name" value="GNAT family acetyltransferase"/>
    <property type="match status" value="1"/>
</dbReference>
<evidence type="ECO:0000256" key="3">
    <source>
        <dbReference type="ARBA" id="ARBA00023315"/>
    </source>
</evidence>
<dbReference type="GO" id="GO:0008080">
    <property type="term" value="F:N-acetyltransferase activity"/>
    <property type="evidence" value="ECO:0007669"/>
    <property type="project" value="TreeGrafter"/>
</dbReference>
<dbReference type="EMBL" id="JACHDD010000002">
    <property type="protein sequence ID" value="MBB5422959.1"/>
    <property type="molecule type" value="Genomic_DNA"/>
</dbReference>
<evidence type="ECO:0000313" key="5">
    <source>
        <dbReference type="EMBL" id="MBB5422959.1"/>
    </source>
</evidence>
<sequence>MTRTVSRTGITTELTEHQTLTIHIRPATASDAPLILRFITELAIYEKAEHEVVAGVKDIEKSLFSEGVPAKALICEMNGEPVGFCVYFFSYSTWLGKQGLYLEDLYVSPASRGSGAGKQMLRHLAQIACETGCGRFEWSVLDWNEPAIGFYKSIGANPQSEWVRYRLAGDALKAFAEGETEPNT</sequence>
<dbReference type="AlphaFoldDB" id="A0A7W8V0Q8"/>
<dbReference type="InterPro" id="IPR051016">
    <property type="entry name" value="Diverse_Substrate_AcTransf"/>
</dbReference>